<dbReference type="InterPro" id="IPR043128">
    <property type="entry name" value="Rev_trsase/Diguanyl_cyclase"/>
</dbReference>
<dbReference type="Proteomes" id="UP000326169">
    <property type="component" value="Unassembled WGS sequence"/>
</dbReference>
<evidence type="ECO:0000259" key="2">
    <source>
        <dbReference type="PROSITE" id="PS50887"/>
    </source>
</evidence>
<reference evidence="3 4" key="1">
    <citation type="journal article" date="2019" name="J Genomics">
        <title>The Draft Genome of a Hydrogen-producing Cyanobacterium, Arthrospira platensis NIES-46.</title>
        <authorList>
            <person name="Suzuki S."/>
            <person name="Yamaguchi H."/>
            <person name="Kawachi M."/>
        </authorList>
    </citation>
    <scope>NUCLEOTIDE SEQUENCE [LARGE SCALE GENOMIC DNA]</scope>
    <source>
        <strain evidence="3 4">NIES-46</strain>
    </source>
</reference>
<feature type="transmembrane region" description="Helical" evidence="1">
    <location>
        <begin position="123"/>
        <end position="142"/>
    </location>
</feature>
<dbReference type="PANTHER" id="PTHR45138">
    <property type="entry name" value="REGULATORY COMPONENTS OF SENSORY TRANSDUCTION SYSTEM"/>
    <property type="match status" value="1"/>
</dbReference>
<feature type="transmembrane region" description="Helical" evidence="1">
    <location>
        <begin position="154"/>
        <end position="177"/>
    </location>
</feature>
<dbReference type="Gene3D" id="3.30.70.270">
    <property type="match status" value="1"/>
</dbReference>
<feature type="domain" description="GGDEF" evidence="2">
    <location>
        <begin position="263"/>
        <end position="396"/>
    </location>
</feature>
<organism evidence="3 4">
    <name type="scientific">Limnospira platensis NIES-46</name>
    <dbReference type="NCBI Taxonomy" id="1236695"/>
    <lineage>
        <taxon>Bacteria</taxon>
        <taxon>Bacillati</taxon>
        <taxon>Cyanobacteriota</taxon>
        <taxon>Cyanophyceae</taxon>
        <taxon>Oscillatoriophycideae</taxon>
        <taxon>Oscillatoriales</taxon>
        <taxon>Sirenicapillariaceae</taxon>
        <taxon>Limnospira</taxon>
    </lineage>
</organism>
<dbReference type="RefSeq" id="WP_006619738.1">
    <property type="nucleotide sequence ID" value="NZ_BIMW01000143.1"/>
</dbReference>
<dbReference type="Pfam" id="PF00990">
    <property type="entry name" value="GGDEF"/>
    <property type="match status" value="1"/>
</dbReference>
<dbReference type="NCBIfam" id="TIGR00254">
    <property type="entry name" value="GGDEF"/>
    <property type="match status" value="1"/>
</dbReference>
<comment type="caution">
    <text evidence="3">The sequence shown here is derived from an EMBL/GenBank/DDBJ whole genome shotgun (WGS) entry which is preliminary data.</text>
</comment>
<gene>
    <name evidence="3" type="ORF">NIES46_36480</name>
</gene>
<keyword evidence="1" id="KW-0472">Membrane</keyword>
<feature type="transmembrane region" description="Helical" evidence="1">
    <location>
        <begin position="189"/>
        <end position="213"/>
    </location>
</feature>
<sequence length="396" mass="45691">MHLQTLILTTALNFTANGVFLMAFFKVRNHDFLKWMAYGCFSFALGCLLLFLRFSYGVNVYTLPLSNIFLALMPILLTHSIFIFLDKSINRKIHKLYIIIALSVLVFSLIFLISIMHHKWIPGIYTSALNAIFYLIPGLIVLREPVRRNTIIRIMLWLDLMLFIVLIARTLILLNFWLSPSTDDTISNFHMMGLLLFMTIPCVNAQTLCFPVLDFMETYRELLVANKKLEQLSTIDELTGLLNRRFLNSRLEQEIAYHQQMGFPLSIMLIDIDHFKKINDQFGHLAGDYVLQKVAKLTNQLLRVNDLAFRYGGEEFMVLLPRSEILQALDMAERLRVSISQLYFNHPDIPSDFQITASFGLSELTKDLRCLDDLLKQADLALYQAKSQGRNQVCMG</sequence>
<keyword evidence="4" id="KW-1185">Reference proteome</keyword>
<feature type="transmembrane region" description="Helical" evidence="1">
    <location>
        <begin position="37"/>
        <end position="56"/>
    </location>
</feature>
<name>A0A5M3TAB3_LIMPL</name>
<dbReference type="SUPFAM" id="SSF55073">
    <property type="entry name" value="Nucleotide cyclase"/>
    <property type="match status" value="1"/>
</dbReference>
<dbReference type="PANTHER" id="PTHR45138:SF9">
    <property type="entry name" value="DIGUANYLATE CYCLASE DGCM-RELATED"/>
    <property type="match status" value="1"/>
</dbReference>
<protein>
    <submittedName>
        <fullName evidence="3">Diguanylate cyclase</fullName>
    </submittedName>
</protein>
<evidence type="ECO:0000313" key="4">
    <source>
        <dbReference type="Proteomes" id="UP000326169"/>
    </source>
</evidence>
<feature type="transmembrane region" description="Helical" evidence="1">
    <location>
        <begin position="6"/>
        <end position="25"/>
    </location>
</feature>
<dbReference type="InterPro" id="IPR029787">
    <property type="entry name" value="Nucleotide_cyclase"/>
</dbReference>
<keyword evidence="1" id="KW-0812">Transmembrane</keyword>
<dbReference type="EMBL" id="BIMW01000143">
    <property type="protein sequence ID" value="GCE95582.1"/>
    <property type="molecule type" value="Genomic_DNA"/>
</dbReference>
<evidence type="ECO:0000256" key="1">
    <source>
        <dbReference type="SAM" id="Phobius"/>
    </source>
</evidence>
<feature type="transmembrane region" description="Helical" evidence="1">
    <location>
        <begin position="68"/>
        <end position="85"/>
    </location>
</feature>
<dbReference type="SMART" id="SM00267">
    <property type="entry name" value="GGDEF"/>
    <property type="match status" value="1"/>
</dbReference>
<evidence type="ECO:0000313" key="3">
    <source>
        <dbReference type="EMBL" id="GCE95582.1"/>
    </source>
</evidence>
<proteinExistence type="predicted"/>
<dbReference type="GeneID" id="301684426"/>
<dbReference type="InterPro" id="IPR000160">
    <property type="entry name" value="GGDEF_dom"/>
</dbReference>
<dbReference type="PROSITE" id="PS50887">
    <property type="entry name" value="GGDEF"/>
    <property type="match status" value="1"/>
</dbReference>
<keyword evidence="1" id="KW-1133">Transmembrane helix</keyword>
<dbReference type="InterPro" id="IPR050469">
    <property type="entry name" value="Diguanylate_Cyclase"/>
</dbReference>
<dbReference type="CDD" id="cd01949">
    <property type="entry name" value="GGDEF"/>
    <property type="match status" value="1"/>
</dbReference>
<accession>A0A5M3TAB3</accession>
<feature type="transmembrane region" description="Helical" evidence="1">
    <location>
        <begin position="97"/>
        <end position="117"/>
    </location>
</feature>